<dbReference type="Pfam" id="PF07632">
    <property type="entry name" value="Sde182_NH-like"/>
    <property type="match status" value="1"/>
</dbReference>
<protein>
    <submittedName>
        <fullName evidence="4">Secreted protein</fullName>
    </submittedName>
</protein>
<keyword evidence="1" id="KW-0732">Signal</keyword>
<dbReference type="STRING" id="1206466.K0KPQ9"/>
<dbReference type="Proteomes" id="UP000009328">
    <property type="component" value="Unassembled WGS sequence"/>
</dbReference>
<comment type="caution">
    <text evidence="4">The sequence shown here is derived from an EMBL/GenBank/DDBJ whole genome shotgun (WGS) entry which is preliminary data.</text>
</comment>
<proteinExistence type="predicted"/>
<keyword evidence="5" id="KW-1185">Reference proteome</keyword>
<feature type="signal peptide" evidence="1">
    <location>
        <begin position="1"/>
        <end position="16"/>
    </location>
</feature>
<dbReference type="InterPro" id="IPR036452">
    <property type="entry name" value="Ribo_hydro-like"/>
</dbReference>
<feature type="domain" description="Cellulose-binding Sde182 nucleoside hydrolase-like" evidence="2">
    <location>
        <begin position="27"/>
        <end position="294"/>
    </location>
</feature>
<sequence>MKLLLIISLLITTVISQIPLKDYKPNVFVLTDISNEPDDAESLVRLLLYTNEINLHGIVATTSQWLNTTTHEEDISPVLEGYEQVYENLIKHSDQYPTADYLRSIVKKGHGEYGSLALENNTLSSGAEHLIQTIDQLKDVDDYLYILVWGGANVLAETLKHLSENRSKEEVDSVISKLSVYTISDQDNTGPWIRFTYPKLRYIASIHAFNHYRNSAWIGISGEETYNFDKGGPDGSWIAEDWVKEHIQDVGPLGEHYLDKAFIYEGDTPTTFSVLPNGLNVPSHPEYGGWGGRYGLIDASGAFNHYADVEDHVIGINGDNFTSSQATVWRWRPEYQSDFAARMQWTVKDFNETYHEPIIVANETQSVLPFIVEARLNSTVVLDVSQSYDLNGHDLEFEWFHYREATSIDSRAADVVEIEIRPLNTREDQVEFTIPSFDDLCLGTLKTELENCKENHIIVKVSNGKTSSYRRFLVKALKE</sequence>
<dbReference type="Pfam" id="PF21027">
    <property type="entry name" value="Sde0182_C"/>
    <property type="match status" value="1"/>
</dbReference>
<feature type="chain" id="PRO_5003836397" evidence="1">
    <location>
        <begin position="17"/>
        <end position="479"/>
    </location>
</feature>
<dbReference type="EMBL" id="CAIF01000076">
    <property type="protein sequence ID" value="CCH43384.1"/>
    <property type="molecule type" value="Genomic_DNA"/>
</dbReference>
<dbReference type="GO" id="GO:0016799">
    <property type="term" value="F:hydrolase activity, hydrolyzing N-glycosyl compounds"/>
    <property type="evidence" value="ECO:0007669"/>
    <property type="project" value="InterPro"/>
</dbReference>
<dbReference type="AlphaFoldDB" id="K0KPQ9"/>
<dbReference type="Gene3D" id="2.60.40.10">
    <property type="entry name" value="Immunoglobulins"/>
    <property type="match status" value="1"/>
</dbReference>
<dbReference type="InParanoid" id="K0KPQ9"/>
<name>K0KPQ9_WICCF</name>
<organism evidence="4 5">
    <name type="scientific">Wickerhamomyces ciferrii (strain ATCC 14091 / BCRC 22168 / CBS 111 / JCM 3599 / NBRC 0793 / NRRL Y-1031 F-60-10)</name>
    <name type="common">Yeast</name>
    <name type="synonym">Pichia ciferrii</name>
    <dbReference type="NCBI Taxonomy" id="1206466"/>
    <lineage>
        <taxon>Eukaryota</taxon>
        <taxon>Fungi</taxon>
        <taxon>Dikarya</taxon>
        <taxon>Ascomycota</taxon>
        <taxon>Saccharomycotina</taxon>
        <taxon>Saccharomycetes</taxon>
        <taxon>Phaffomycetales</taxon>
        <taxon>Wickerhamomycetaceae</taxon>
        <taxon>Wickerhamomyces</taxon>
    </lineage>
</organism>
<evidence type="ECO:0000313" key="4">
    <source>
        <dbReference type="EMBL" id="CCH43384.1"/>
    </source>
</evidence>
<evidence type="ECO:0000259" key="2">
    <source>
        <dbReference type="Pfam" id="PF07632"/>
    </source>
</evidence>
<gene>
    <name evidence="4" type="ORF">BN7_2932</name>
</gene>
<dbReference type="HOGENOM" id="CLU_029266_0_0_1"/>
<reference evidence="4 5" key="1">
    <citation type="journal article" date="2012" name="Eukaryot. Cell">
        <title>Draft genome sequence of Wickerhamomyces ciferrii NRRL Y-1031 F-60-10.</title>
        <authorList>
            <person name="Schneider J."/>
            <person name="Andrea H."/>
            <person name="Blom J."/>
            <person name="Jaenicke S."/>
            <person name="Ruckert C."/>
            <person name="Schorsch C."/>
            <person name="Szczepanowski R."/>
            <person name="Farwick M."/>
            <person name="Goesmann A."/>
            <person name="Puhler A."/>
            <person name="Schaffer S."/>
            <person name="Tauch A."/>
            <person name="Kohler T."/>
            <person name="Brinkrolf K."/>
        </authorList>
    </citation>
    <scope>NUCLEOTIDE SEQUENCE [LARGE SCALE GENOMIC DNA]</scope>
    <source>
        <strain evidence="5">ATCC 14091 / BCRC 22168 / CBS 111 / JCM 3599 / NBRC 0793 / NRRL Y-1031 F-60-10</strain>
    </source>
</reference>
<dbReference type="InterPro" id="IPR011483">
    <property type="entry name" value="Sde182_NH-like"/>
</dbReference>
<dbReference type="InterPro" id="IPR013783">
    <property type="entry name" value="Ig-like_fold"/>
</dbReference>
<evidence type="ECO:0000256" key="1">
    <source>
        <dbReference type="SAM" id="SignalP"/>
    </source>
</evidence>
<accession>K0KPQ9</accession>
<evidence type="ECO:0000259" key="3">
    <source>
        <dbReference type="Pfam" id="PF21027"/>
    </source>
</evidence>
<dbReference type="eggNOG" id="ENOG502QXBB">
    <property type="taxonomic scope" value="Eukaryota"/>
</dbReference>
<dbReference type="InterPro" id="IPR048527">
    <property type="entry name" value="Sde182_C"/>
</dbReference>
<feature type="domain" description="Cellulose-binding Sde182 C-terminal" evidence="3">
    <location>
        <begin position="379"/>
        <end position="475"/>
    </location>
</feature>
<evidence type="ECO:0000313" key="5">
    <source>
        <dbReference type="Proteomes" id="UP000009328"/>
    </source>
</evidence>
<dbReference type="Gene3D" id="3.90.245.10">
    <property type="entry name" value="Ribonucleoside hydrolase-like"/>
    <property type="match status" value="1"/>
</dbReference>